<evidence type="ECO:0000313" key="3">
    <source>
        <dbReference type="Proteomes" id="UP001419910"/>
    </source>
</evidence>
<dbReference type="EMBL" id="JBDIME010000001">
    <property type="protein sequence ID" value="MEN2788414.1"/>
    <property type="molecule type" value="Genomic_DNA"/>
</dbReference>
<comment type="caution">
    <text evidence="2">The sequence shown here is derived from an EMBL/GenBank/DDBJ whole genome shotgun (WGS) entry which is preliminary data.</text>
</comment>
<organism evidence="2 3">
    <name type="scientific">Sphingomonas oligophenolica</name>
    <dbReference type="NCBI Taxonomy" id="301154"/>
    <lineage>
        <taxon>Bacteria</taxon>
        <taxon>Pseudomonadati</taxon>
        <taxon>Pseudomonadota</taxon>
        <taxon>Alphaproteobacteria</taxon>
        <taxon>Sphingomonadales</taxon>
        <taxon>Sphingomonadaceae</taxon>
        <taxon>Sphingomonas</taxon>
    </lineage>
</organism>
<keyword evidence="1" id="KW-1277">Toxin-antitoxin system</keyword>
<reference evidence="2 3" key="1">
    <citation type="submission" date="2024-05" db="EMBL/GenBank/DDBJ databases">
        <authorList>
            <person name="Liu Q."/>
            <person name="Xin Y.-H."/>
        </authorList>
    </citation>
    <scope>NUCLEOTIDE SEQUENCE [LARGE SCALE GENOMIC DNA]</scope>
    <source>
        <strain evidence="2 3">CGMCC 1.10181</strain>
    </source>
</reference>
<name>A0ABU9XXY9_9SPHN</name>
<protein>
    <submittedName>
        <fullName evidence="2">Type II toxin-antitoxin system CcdA family antitoxin</fullName>
    </submittedName>
</protein>
<keyword evidence="3" id="KW-1185">Reference proteome</keyword>
<proteinExistence type="predicted"/>
<dbReference type="InterPro" id="IPR009956">
    <property type="entry name" value="Post-segregation_anti-tox_CcdA"/>
</dbReference>
<evidence type="ECO:0000256" key="1">
    <source>
        <dbReference type="ARBA" id="ARBA00022649"/>
    </source>
</evidence>
<dbReference type="Pfam" id="PF07362">
    <property type="entry name" value="CcdA"/>
    <property type="match status" value="1"/>
</dbReference>
<evidence type="ECO:0000313" key="2">
    <source>
        <dbReference type="EMBL" id="MEN2788414.1"/>
    </source>
</evidence>
<dbReference type="RefSeq" id="WP_343888037.1">
    <property type="nucleotide sequence ID" value="NZ_BAAAEH010000005.1"/>
</dbReference>
<accession>A0ABU9XXY9</accession>
<dbReference type="Proteomes" id="UP001419910">
    <property type="component" value="Unassembled WGS sequence"/>
</dbReference>
<sequence>MPRSLVRESKTPFRRPTNVSLDAAMIDDAKELGINISRACEEGLAKQISEERGRRWLEENRGAIDGWNAWVEEHGLPLEKYRRF</sequence>
<gene>
    <name evidence="2" type="ORF">ABC974_02155</name>
</gene>